<organism evidence="4 5">
    <name type="scientific">Pseudomonas nitroreducens</name>
    <dbReference type="NCBI Taxonomy" id="46680"/>
    <lineage>
        <taxon>Bacteria</taxon>
        <taxon>Pseudomonadati</taxon>
        <taxon>Pseudomonadota</taxon>
        <taxon>Gammaproteobacteria</taxon>
        <taxon>Pseudomonadales</taxon>
        <taxon>Pseudomonadaceae</taxon>
        <taxon>Pseudomonas</taxon>
    </lineage>
</organism>
<dbReference type="InterPro" id="IPR058075">
    <property type="entry name" value="Chitoporin"/>
</dbReference>
<protein>
    <submittedName>
        <fullName evidence="4">Outer membrane porin, OprD family</fullName>
    </submittedName>
</protein>
<evidence type="ECO:0000256" key="2">
    <source>
        <dbReference type="ARBA" id="ARBA00022448"/>
    </source>
</evidence>
<dbReference type="PANTHER" id="PTHR34596:SF2">
    <property type="entry name" value="CHITOPORIN"/>
    <property type="match status" value="1"/>
</dbReference>
<dbReference type="InterPro" id="IPR005318">
    <property type="entry name" value="OM_porin_bac"/>
</dbReference>
<dbReference type="GO" id="GO:0015288">
    <property type="term" value="F:porin activity"/>
    <property type="evidence" value="ECO:0007669"/>
    <property type="project" value="TreeGrafter"/>
</dbReference>
<dbReference type="Proteomes" id="UP000198145">
    <property type="component" value="Unassembled WGS sequence"/>
</dbReference>
<dbReference type="Pfam" id="PF03573">
    <property type="entry name" value="OprD"/>
    <property type="match status" value="1"/>
</dbReference>
<evidence type="ECO:0000256" key="1">
    <source>
        <dbReference type="ARBA" id="ARBA00009075"/>
    </source>
</evidence>
<evidence type="ECO:0000256" key="3">
    <source>
        <dbReference type="ARBA" id="ARBA00022729"/>
    </source>
</evidence>
<comment type="caution">
    <text evidence="4">The sequence shown here is derived from an EMBL/GenBank/DDBJ whole genome shotgun (WGS) entry which is preliminary data.</text>
</comment>
<sequence>MALHRKGRNTLGLAVAGTLLGGAAQLIPTAQAAGFVDDSSLTGGLYYWQRDRERKDVSTGDYETNLKHATGNANLDFSSGYAADLFGLDLGAFTAIEFAEDHDSAHPNEIAFSSKNKTYDEDYSGDKGGVSLYKAAAKLKLGPAWARAGYIQPSGQSLLASHWSLLPGTYQGAEAGANFDYGDAGALGFSYMWTDKYKAPWHTQVDSFYRNDRTTRIDYLHSLGAKYDFKNNLVLEAAFGQAQGYVDQYFGKASYKFDVAGRPLSTSYQFYGARDKVNDGGVNDLYDGLAWLQAVTFGYRLGQVDLRLEGTVVKANGNQGYFLQRMTPTYASSNGRLDVWWDNRSDFNANGEKAVYAGALYDLANWELPGFAVGGSYVYAWDAKPSSDPQYDQSQRVMESAYSLDALYAVQSGFAKGTLFKLHYTRYDNHSDNPSWSNGYGNMFQDEHDLKFIVIAPFTLF</sequence>
<dbReference type="PANTHER" id="PTHR34596">
    <property type="entry name" value="CHITOPORIN"/>
    <property type="match status" value="1"/>
</dbReference>
<comment type="similarity">
    <text evidence="1">Belongs to the outer membrane porin (Opr) (TC 1.B.25) family.</text>
</comment>
<gene>
    <name evidence="4" type="primary">chiP</name>
    <name evidence="4" type="ORF">CEG18_13215</name>
</gene>
<dbReference type="EMBL" id="NJBA01000004">
    <property type="protein sequence ID" value="OWP50501.1"/>
    <property type="molecule type" value="Genomic_DNA"/>
</dbReference>
<dbReference type="RefSeq" id="WP_088417892.1">
    <property type="nucleotide sequence ID" value="NZ_NJBA01000004.1"/>
</dbReference>
<dbReference type="NCBIfam" id="NF047822">
    <property type="entry name" value="ChporEntbacChiP"/>
    <property type="match status" value="1"/>
</dbReference>
<keyword evidence="2" id="KW-0813">Transport</keyword>
<dbReference type="GO" id="GO:0016020">
    <property type="term" value="C:membrane"/>
    <property type="evidence" value="ECO:0007669"/>
    <property type="project" value="InterPro"/>
</dbReference>
<dbReference type="InterPro" id="IPR023614">
    <property type="entry name" value="Porin_dom_sf"/>
</dbReference>
<reference evidence="4 5" key="1">
    <citation type="submission" date="2017-06" db="EMBL/GenBank/DDBJ databases">
        <title>Draft genome of Pseudomonas nitroreducens DF05.</title>
        <authorList>
            <person name="Iyer R."/>
        </authorList>
    </citation>
    <scope>NUCLEOTIDE SEQUENCE [LARGE SCALE GENOMIC DNA]</scope>
    <source>
        <strain evidence="4 5">DF05</strain>
    </source>
</reference>
<dbReference type="AlphaFoldDB" id="A0A2D0AEE7"/>
<evidence type="ECO:0000313" key="4">
    <source>
        <dbReference type="EMBL" id="OWP50501.1"/>
    </source>
</evidence>
<dbReference type="Gene3D" id="2.40.160.10">
    <property type="entry name" value="Porin"/>
    <property type="match status" value="1"/>
</dbReference>
<proteinExistence type="inferred from homology"/>
<name>A0A2D0AEE7_PSENT</name>
<evidence type="ECO:0000313" key="5">
    <source>
        <dbReference type="Proteomes" id="UP000198145"/>
    </source>
</evidence>
<dbReference type="GO" id="GO:0015772">
    <property type="term" value="P:oligosaccharide transport"/>
    <property type="evidence" value="ECO:0007669"/>
    <property type="project" value="TreeGrafter"/>
</dbReference>
<keyword evidence="3" id="KW-0732">Signal</keyword>
<accession>A0A2D0AEE7</accession>